<dbReference type="OrthoDB" id="5135333at2759"/>
<accession>A0A9W8Z184</accession>
<organism evidence="1 2">
    <name type="scientific">Gnomoniopsis smithogilvyi</name>
    <dbReference type="NCBI Taxonomy" id="1191159"/>
    <lineage>
        <taxon>Eukaryota</taxon>
        <taxon>Fungi</taxon>
        <taxon>Dikarya</taxon>
        <taxon>Ascomycota</taxon>
        <taxon>Pezizomycotina</taxon>
        <taxon>Sordariomycetes</taxon>
        <taxon>Sordariomycetidae</taxon>
        <taxon>Diaporthales</taxon>
        <taxon>Gnomoniaceae</taxon>
        <taxon>Gnomoniopsis</taxon>
    </lineage>
</organism>
<dbReference type="Proteomes" id="UP001140453">
    <property type="component" value="Unassembled WGS sequence"/>
</dbReference>
<comment type="caution">
    <text evidence="1">The sequence shown here is derived from an EMBL/GenBank/DDBJ whole genome shotgun (WGS) entry which is preliminary data.</text>
</comment>
<evidence type="ECO:0000313" key="2">
    <source>
        <dbReference type="Proteomes" id="UP001140453"/>
    </source>
</evidence>
<protein>
    <submittedName>
        <fullName evidence="1">Uncharacterized protein</fullName>
    </submittedName>
</protein>
<dbReference type="EMBL" id="JAPEVB010000001">
    <property type="protein sequence ID" value="KAJ4395865.1"/>
    <property type="molecule type" value="Genomic_DNA"/>
</dbReference>
<sequence>MGAVYGNALLTIVAAEGDSRYGPTGMEGVSRPRGLSQRIIPFGNEKLLVRNTNMFDLSGTFLDTRDGHHSRAWTFLDSWHEEMILGAEIATYVDLRQDLVMSGFPDLGSLSRIITKFNATELRYDEDVLPAVSGLLLVLSRSFTGGFSYEIPEMYFERGLGWTAYWKPGDLRRRKVSNRPVESRLTQSELPSWSWMGWQGLLDPFGDREASRINDAQNEIEESFPITQWYTSKSSGGPPERRIRPTWFASRDTYKTWQSLCLKAGLATKPLSRTNFLTALVYTRTAAATTFSSI</sequence>
<dbReference type="PANTHER" id="PTHR33112">
    <property type="entry name" value="DOMAIN PROTEIN, PUTATIVE-RELATED"/>
    <property type="match status" value="1"/>
</dbReference>
<name>A0A9W8Z184_9PEZI</name>
<keyword evidence="2" id="KW-1185">Reference proteome</keyword>
<gene>
    <name evidence="1" type="ORF">N0V93_000079</name>
</gene>
<proteinExistence type="predicted"/>
<dbReference type="PANTHER" id="PTHR33112:SF1">
    <property type="entry name" value="HETEROKARYON INCOMPATIBILITY DOMAIN-CONTAINING PROTEIN"/>
    <property type="match status" value="1"/>
</dbReference>
<evidence type="ECO:0000313" key="1">
    <source>
        <dbReference type="EMBL" id="KAJ4395865.1"/>
    </source>
</evidence>
<reference evidence="1" key="1">
    <citation type="submission" date="2022-10" db="EMBL/GenBank/DDBJ databases">
        <title>Tapping the CABI collections for fungal endophytes: first genome assemblies for Collariella, Neodidymelliopsis, Ascochyta clinopodiicola, Didymella pomorum, Didymosphaeria variabile, Neocosmospora piperis and Neocucurbitaria cava.</title>
        <authorList>
            <person name="Hill R."/>
        </authorList>
    </citation>
    <scope>NUCLEOTIDE SEQUENCE</scope>
    <source>
        <strain evidence="1">IMI 355082</strain>
    </source>
</reference>
<dbReference type="AlphaFoldDB" id="A0A9W8Z184"/>